<keyword evidence="6" id="KW-1185">Reference proteome</keyword>
<evidence type="ECO:0000313" key="5">
    <source>
        <dbReference type="EMBL" id="RYC11886.1"/>
    </source>
</evidence>
<dbReference type="PIRSF" id="PIRSF015753">
    <property type="entry name" value="GST"/>
    <property type="match status" value="1"/>
</dbReference>
<evidence type="ECO:0000313" key="6">
    <source>
        <dbReference type="Proteomes" id="UP000291088"/>
    </source>
</evidence>
<dbReference type="CDD" id="cd03190">
    <property type="entry name" value="GST_C_Omega_like"/>
    <property type="match status" value="1"/>
</dbReference>
<evidence type="ECO:0000259" key="4">
    <source>
        <dbReference type="PROSITE" id="PS50405"/>
    </source>
</evidence>
<dbReference type="InterPro" id="IPR047047">
    <property type="entry name" value="GST_Omega-like_C"/>
</dbReference>
<dbReference type="PANTHER" id="PTHR32419">
    <property type="entry name" value="GLUTATHIONYL-HYDROQUINONE REDUCTASE"/>
    <property type="match status" value="1"/>
</dbReference>
<dbReference type="InterPro" id="IPR004045">
    <property type="entry name" value="Glutathione_S-Trfase_N"/>
</dbReference>
<feature type="active site" description="Proton donor/acceptor" evidence="1">
    <location>
        <position position="194"/>
    </location>
</feature>
<sequence>MGMLVEGVWHDVWYDTKATAGHFRRSESAFRNWVTADGTPGPSGTGGFEAEAGRYHLYVSYACPWAHRTLIFRRLKKLEDLISVSVVDPLMLEKGWEFKGEDGGTVDHLFGAKTLADIYVRADPSYTGRVTVPVLWDRKRQTIVSNESAEIIRMFNRAFDGLTGSTDDFCPEELRAEIDVINARIYDTVNNGVYKAGFATTQEAYESAVLPLFETLDWLDGRLSTQRYLFGDRLTEADWRLFTTLVRFDAVYVGHFKCNIRRIADYPNLSGYLRDLYQVPGVAGTVNMAHIKAHYYRSHKTINPTGVVPVGPELDLDRPHGREALCEAAALTRDRRAEPRR</sequence>
<dbReference type="InterPro" id="IPR010987">
    <property type="entry name" value="Glutathione-S-Trfase_C-like"/>
</dbReference>
<dbReference type="OrthoDB" id="9769158at2"/>
<protein>
    <submittedName>
        <fullName evidence="5">Glutathione S-transferase family protein</fullName>
    </submittedName>
</protein>
<dbReference type="SUPFAM" id="SSF52833">
    <property type="entry name" value="Thioredoxin-like"/>
    <property type="match status" value="1"/>
</dbReference>
<evidence type="ECO:0000256" key="1">
    <source>
        <dbReference type="PIRSR" id="PIRSR015753-1"/>
    </source>
</evidence>
<organism evidence="5 6">
    <name type="scientific">Ciceribacter ferrooxidans</name>
    <dbReference type="NCBI Taxonomy" id="2509717"/>
    <lineage>
        <taxon>Bacteria</taxon>
        <taxon>Pseudomonadati</taxon>
        <taxon>Pseudomonadota</taxon>
        <taxon>Alphaproteobacteria</taxon>
        <taxon>Hyphomicrobiales</taxon>
        <taxon>Rhizobiaceae</taxon>
        <taxon>Ciceribacter</taxon>
    </lineage>
</organism>
<dbReference type="Gene3D" id="3.40.30.10">
    <property type="entry name" value="Glutaredoxin"/>
    <property type="match status" value="1"/>
</dbReference>
<gene>
    <name evidence="5" type="ORF">EUU22_12510</name>
</gene>
<accession>A0A4Q2SZW4</accession>
<dbReference type="SFLD" id="SFLDS00019">
    <property type="entry name" value="Glutathione_Transferase_(cytos"/>
    <property type="match status" value="1"/>
</dbReference>
<dbReference type="SUPFAM" id="SSF47616">
    <property type="entry name" value="GST C-terminal domain-like"/>
    <property type="match status" value="1"/>
</dbReference>
<keyword evidence="5" id="KW-0808">Transferase</keyword>
<feature type="binding site" evidence="2">
    <location>
        <begin position="147"/>
        <end position="148"/>
    </location>
    <ligand>
        <name>glutathione</name>
        <dbReference type="ChEBI" id="CHEBI:57925"/>
    </ligand>
</feature>
<evidence type="ECO:0000256" key="2">
    <source>
        <dbReference type="PIRSR" id="PIRSR015753-2"/>
    </source>
</evidence>
<dbReference type="InterPro" id="IPR016639">
    <property type="entry name" value="GST_Omega/GSH"/>
</dbReference>
<dbReference type="Pfam" id="PF13409">
    <property type="entry name" value="GST_N_2"/>
    <property type="match status" value="1"/>
</dbReference>
<dbReference type="EMBL" id="SDVB01000238">
    <property type="protein sequence ID" value="RYC11886.1"/>
    <property type="molecule type" value="Genomic_DNA"/>
</dbReference>
<feature type="domain" description="GST C-terminal" evidence="4">
    <location>
        <begin position="171"/>
        <end position="295"/>
    </location>
</feature>
<dbReference type="GO" id="GO:0005737">
    <property type="term" value="C:cytoplasm"/>
    <property type="evidence" value="ECO:0007669"/>
    <property type="project" value="TreeGrafter"/>
</dbReference>
<feature type="binding site" evidence="2">
    <location>
        <begin position="129"/>
        <end position="132"/>
    </location>
    <ligand>
        <name>glutathione</name>
        <dbReference type="ChEBI" id="CHEBI:57925"/>
    </ligand>
</feature>
<evidence type="ECO:0000256" key="3">
    <source>
        <dbReference type="PIRSR" id="PIRSR015753-3"/>
    </source>
</evidence>
<dbReference type="PROSITE" id="PS50405">
    <property type="entry name" value="GST_CTER"/>
    <property type="match status" value="1"/>
</dbReference>
<dbReference type="RefSeq" id="WP_129332320.1">
    <property type="nucleotide sequence ID" value="NZ_SDVB01000238.1"/>
</dbReference>
<dbReference type="AlphaFoldDB" id="A0A4Q2SZW4"/>
<comment type="caution">
    <text evidence="5">The sequence shown here is derived from an EMBL/GenBank/DDBJ whole genome shotgun (WGS) entry which is preliminary data.</text>
</comment>
<feature type="site" description="Lowers pKa of active site Cys" evidence="3">
    <location>
        <position position="295"/>
    </location>
</feature>
<dbReference type="SFLD" id="SFLDG01148">
    <property type="entry name" value="Xi_(cytGST)"/>
    <property type="match status" value="1"/>
</dbReference>
<dbReference type="FunFam" id="3.40.30.10:FF:000058">
    <property type="entry name" value="Glutathione S-transferase, omega"/>
    <property type="match status" value="1"/>
</dbReference>
<dbReference type="SFLD" id="SFLDG01206">
    <property type="entry name" value="Xi.1"/>
    <property type="match status" value="1"/>
</dbReference>
<feature type="active site" description="Nucleophile" evidence="1">
    <location>
        <position position="63"/>
    </location>
</feature>
<name>A0A4Q2SZW4_9HYPH</name>
<reference evidence="5 6" key="1">
    <citation type="submission" date="2019-01" db="EMBL/GenBank/DDBJ databases">
        <authorList>
            <person name="Deng T."/>
        </authorList>
    </citation>
    <scope>NUCLEOTIDE SEQUENCE [LARGE SCALE GENOMIC DNA]</scope>
    <source>
        <strain evidence="5 6">F8825</strain>
    </source>
</reference>
<dbReference type="PANTHER" id="PTHR32419:SF6">
    <property type="entry name" value="GLUTATHIONE S-TRANSFERASE OMEGA-LIKE 1-RELATED"/>
    <property type="match status" value="1"/>
</dbReference>
<dbReference type="Gene3D" id="1.20.1050.10">
    <property type="match status" value="1"/>
</dbReference>
<dbReference type="InterPro" id="IPR036249">
    <property type="entry name" value="Thioredoxin-like_sf"/>
</dbReference>
<feature type="binding site" evidence="2">
    <location>
        <position position="96"/>
    </location>
    <ligand>
        <name>glutathione</name>
        <dbReference type="ChEBI" id="CHEBI:57925"/>
    </ligand>
</feature>
<dbReference type="Pfam" id="PF13410">
    <property type="entry name" value="GST_C_2"/>
    <property type="match status" value="1"/>
</dbReference>
<dbReference type="GO" id="GO:0004364">
    <property type="term" value="F:glutathione transferase activity"/>
    <property type="evidence" value="ECO:0007669"/>
    <property type="project" value="InterPro"/>
</dbReference>
<dbReference type="InterPro" id="IPR040079">
    <property type="entry name" value="Glutathione_S-Trfase"/>
</dbReference>
<dbReference type="Proteomes" id="UP000291088">
    <property type="component" value="Unassembled WGS sequence"/>
</dbReference>
<dbReference type="InterPro" id="IPR036282">
    <property type="entry name" value="Glutathione-S-Trfase_C_sf"/>
</dbReference>
<feature type="site" description="Lowers pKa of active site Cys" evidence="3">
    <location>
        <position position="252"/>
    </location>
</feature>
<dbReference type="FunFam" id="1.20.1050.10:FF:000019">
    <property type="entry name" value="Glutathione S-transferase, omega"/>
    <property type="match status" value="1"/>
</dbReference>
<proteinExistence type="predicted"/>